<protein>
    <submittedName>
        <fullName evidence="1">Uncharacterized protein</fullName>
    </submittedName>
</protein>
<sequence length="210" mass="24397">MKLEHTLTPCTKINKDTIKFLEENIGKTFSDINLMNIFSCQSPKATEIRAKINQWNIIKLTRFCTAKETKKKTKKKQPTEWEKIVSNDATNKGLISKIWKQPIQLNSKKANHPMEKWAKDLNRLFSKEDIQMANKHMIQCSTSLIIREMQIKTTMRYHLTPVITVIIKKSTNNRCWRGCGEEEPSCTVGGHVSWYNHYGDQYGGTLEIYT</sequence>
<proteinExistence type="predicted"/>
<dbReference type="Proteomes" id="UP000694724">
    <property type="component" value="Unplaced"/>
</dbReference>
<reference evidence="1" key="1">
    <citation type="submission" date="2025-05" db="UniProtKB">
        <authorList>
            <consortium name="Ensembl"/>
        </authorList>
    </citation>
    <scope>IDENTIFICATION</scope>
</reference>
<evidence type="ECO:0000313" key="1">
    <source>
        <dbReference type="Ensembl" id="ENSSSCP00045000168.1"/>
    </source>
</evidence>
<evidence type="ECO:0000313" key="2">
    <source>
        <dbReference type="Proteomes" id="UP000694728"/>
    </source>
</evidence>
<dbReference type="Ensembl" id="ENSSSCT00025087167.1">
    <property type="protein sequence ID" value="ENSSSCP00025037976.1"/>
    <property type="gene ID" value="ENSSSCG00025063642.1"/>
</dbReference>
<dbReference type="Proteomes" id="UP000694720">
    <property type="component" value="Unplaced"/>
</dbReference>
<accession>A0A8D1G8E2</accession>
<name>A0A8D1G8E2_PIG</name>
<dbReference type="AlphaFoldDB" id="A0A8D1G8E2"/>
<dbReference type="Proteomes" id="UP000694728">
    <property type="component" value="Unplaced"/>
</dbReference>
<dbReference type="Ensembl" id="ENSSSCT00035056880.1">
    <property type="protein sequence ID" value="ENSSSCP00035022886.1"/>
    <property type="gene ID" value="ENSSSCG00035042796.1"/>
</dbReference>
<dbReference type="Proteomes" id="UP000694727">
    <property type="component" value="Unplaced"/>
</dbReference>
<dbReference type="Ensembl" id="ENSSSCT00055059239.1">
    <property type="protein sequence ID" value="ENSSSCP00055047441.1"/>
    <property type="gene ID" value="ENSSSCG00055029800.1"/>
</dbReference>
<organism evidence="1 2">
    <name type="scientific">Sus scrofa</name>
    <name type="common">Pig</name>
    <dbReference type="NCBI Taxonomy" id="9823"/>
    <lineage>
        <taxon>Eukaryota</taxon>
        <taxon>Metazoa</taxon>
        <taxon>Chordata</taxon>
        <taxon>Craniata</taxon>
        <taxon>Vertebrata</taxon>
        <taxon>Euteleostomi</taxon>
        <taxon>Mammalia</taxon>
        <taxon>Eutheria</taxon>
        <taxon>Laurasiatheria</taxon>
        <taxon>Artiodactyla</taxon>
        <taxon>Suina</taxon>
        <taxon>Suidae</taxon>
        <taxon>Sus</taxon>
    </lineage>
</organism>
<dbReference type="Ensembl" id="ENSSSCT00045000350.1">
    <property type="protein sequence ID" value="ENSSSCP00045000168.1"/>
    <property type="gene ID" value="ENSSSCG00045000281.1"/>
</dbReference>